<gene>
    <name evidence="1" type="ORF">CKY39_08305</name>
</gene>
<keyword evidence="1" id="KW-0282">Flagellum</keyword>
<dbReference type="Pfam" id="PF03646">
    <property type="entry name" value="FlaG"/>
    <property type="match status" value="1"/>
</dbReference>
<proteinExistence type="predicted"/>
<dbReference type="EMBL" id="CP023284">
    <property type="protein sequence ID" value="ATA53213.1"/>
    <property type="molecule type" value="Genomic_DNA"/>
</dbReference>
<dbReference type="Gene3D" id="3.30.160.170">
    <property type="entry name" value="FlaG-like"/>
    <property type="match status" value="1"/>
</dbReference>
<organism evidence="1 2">
    <name type="scientific">Variovorax boronicumulans</name>
    <dbReference type="NCBI Taxonomy" id="436515"/>
    <lineage>
        <taxon>Bacteria</taxon>
        <taxon>Pseudomonadati</taxon>
        <taxon>Pseudomonadota</taxon>
        <taxon>Betaproteobacteria</taxon>
        <taxon>Burkholderiales</taxon>
        <taxon>Comamonadaceae</taxon>
        <taxon>Variovorax</taxon>
    </lineage>
</organism>
<reference evidence="1 2" key="1">
    <citation type="submission" date="2017-09" db="EMBL/GenBank/DDBJ databases">
        <title>The diverse metabolic capabilities of V. boronicumulans make it an excellent choice for continued studies on novel biodegradation.</title>
        <authorList>
            <person name="Sun S."/>
        </authorList>
    </citation>
    <scope>NUCLEOTIDE SEQUENCE [LARGE SCALE GENOMIC DNA]</scope>
    <source>
        <strain evidence="1 2">J1</strain>
    </source>
</reference>
<name>A0A250DGX0_9BURK</name>
<accession>A0A250DGX0</accession>
<dbReference type="Proteomes" id="UP000217154">
    <property type="component" value="Chromosome"/>
</dbReference>
<dbReference type="SUPFAM" id="SSF160214">
    <property type="entry name" value="FlaG-like"/>
    <property type="match status" value="1"/>
</dbReference>
<evidence type="ECO:0000313" key="1">
    <source>
        <dbReference type="EMBL" id="ATA53213.1"/>
    </source>
</evidence>
<dbReference type="InterPro" id="IPR035924">
    <property type="entry name" value="FlaG-like_sf"/>
</dbReference>
<dbReference type="AlphaFoldDB" id="A0A250DGX0"/>
<dbReference type="PANTHER" id="PTHR37166:SF1">
    <property type="entry name" value="PROTEIN FLAG"/>
    <property type="match status" value="1"/>
</dbReference>
<protein>
    <submittedName>
        <fullName evidence="1">Flagellar biosynthesis protein FlaG</fullName>
    </submittedName>
</protein>
<dbReference type="GeneID" id="82269986"/>
<evidence type="ECO:0000313" key="2">
    <source>
        <dbReference type="Proteomes" id="UP000217154"/>
    </source>
</evidence>
<dbReference type="KEGG" id="vbo:CKY39_08305"/>
<keyword evidence="1" id="KW-0966">Cell projection</keyword>
<dbReference type="InterPro" id="IPR005186">
    <property type="entry name" value="FlaG"/>
</dbReference>
<dbReference type="PANTHER" id="PTHR37166">
    <property type="entry name" value="PROTEIN FLAG"/>
    <property type="match status" value="1"/>
</dbReference>
<keyword evidence="1" id="KW-0969">Cilium</keyword>
<sequence>MSQPVPAASAVESPWLQQLLAGRTGGAAAAAAEAAALRKAEAEVEEATPVQIEMAVKSVNASLESRSISLQFEVDRDTDKLIVKVVDRSNGEVIRQIPTEEVVRIAKVMDRQAGLLVSQQA</sequence>
<dbReference type="RefSeq" id="WP_095744080.1">
    <property type="nucleotide sequence ID" value="NZ_BKDH01000001.1"/>
</dbReference>